<dbReference type="PRINTS" id="PR00700">
    <property type="entry name" value="PRTYPHPHTASE"/>
</dbReference>
<name>A0ABR3IQG5_9AGAR</name>
<evidence type="ECO:0000256" key="1">
    <source>
        <dbReference type="ARBA" id="ARBA00009649"/>
    </source>
</evidence>
<sequence>MSDVVNNVDLDVDHNAAFAAAIDNRFGANASGMLTARLVQLAPPSLTPTAAPARPSAMPSAFVAVQPASLSQWLSRSDTLVIDIRPHAAFTNARLPHALSLSVPSTLLKRPLFSLERLAAMLPSVASRTRFLSWRSFDRILVYDADSSAIPDSSNIHGLLRKFRNESFGGQLAWIQGGFQAVWRDHRQYAYTDPPTPEVDTEDEDMDASPSLRTNHLPSAAFTAASTSLATSHKTKRPHPTSTFPASDAQSDRPAFNPFFDAIRQNVELSHGITERIPLRLPRRVRRRIDDLPFRWLQDIVRRADALPSLPVATDHMVSSDSDSDLPTRSTPLPEPDPADVDEGTEALAMQFYRIELAEQRRLMGVMEHHSKESGGVVAANMPSQQDAIFPFSITAGVEKGTKNRYRNIWPFEHARVRLHARHRRAPKPSVPVSSKPMFTSVSTPHHAPSSAPGSFHSLRTSHNLGSFRQGEGSPRSTSDTDSSDWDDYVNASFVQPLCTSRRYIATQGPLPATFTDFWTLVWEQNVHVIVMLTRQIEGAMVKCGAYWVDERFGPLRLKMLEESGEEIADAVPSRLNPFEATMASQQDTSTSNKSSESPTHSSMIRRVFELSHARYPSAGKRRIIQLQYLGWPDMNVPDDPRGVLSLVWEVQRAVEETKAEDASKLARAQPVHIVKPDFEPTSATSSDEVDECTGIAKNAMGDHAPVLLHCSAGVGRTGGFIAVDAVLDGVRREMRQRVYNIDSVPPATNASQTSVTRTLGNSNSDSSASSGPGTGSRSGSGLASGSCGELADASGSGSGSYLGSQGLRGSPEAPAAARSEDLMDVDHDNAAPLSEDNPSFEDTTGRRDAAGSIVGGTVSIPMSSGKADEVSNPAPVFAVASRSSSHLSPNADTSQPRNRDRGTECIVEESGPKANGEDVVYARGDGENGGLVVHVPFVVGDQDAPVQIGMDVDQDMRHDLSSVLVNGRSMETMVDTFTRRWAEIVQDETGVTRGVAIPMEGQGSSPGSGSDSKSEPNSNEQSPMAVGNTNDASHPVQLRAGLSAPLFPQTSVTSLVGSSSPEDSPGFDRLNQHRHHSHLFASSSATASSSSSPLTSISPGSISSHSAPNRESKEKMDIQASADFSTKGPEHSRVRTISAPPGQTRPPPPKLDLSAFSPHPATVASRNSTISGSASTSEQPSLAPAGALSSVGRHTEIFLSVKGAFITSISNTLPLGHSFTEISSPRQPYVALDALPSRAFASTSTAPQQGGFGNTPRPRSSATATGAALAPTTFGLFNYAQGQVARMQASLANSTAPSSSRVASGLSSEDESPPASRASSLPLSAQNTGTSSAQDVSAAESSHFEQRLPSKVFGPSDSSPPNSHLLAATQPPARSANVDYKDPRPLHGDHSPPPLSGFEDPICEVVQDMREQRMSLCQSLRQYVFVHSAIIEGALMVVDEELERAKGIMAARTPSTSHKDNTAINRTRLQEKDATQLPTSLPHTPPPMRPSLGNYLSSGSMSSSPSTGKRVASPTELPRKDKKGDISLSKRPSIKRKQASSEESLGY</sequence>
<evidence type="ECO:0000256" key="3">
    <source>
        <dbReference type="SAM" id="MobiDB-lite"/>
    </source>
</evidence>
<feature type="compositionally biased region" description="Basic and acidic residues" evidence="3">
    <location>
        <begin position="819"/>
        <end position="830"/>
    </location>
</feature>
<comment type="caution">
    <text evidence="7">The sequence shown here is derived from an EMBL/GenBank/DDBJ whole genome shotgun (WGS) entry which is preliminary data.</text>
</comment>
<evidence type="ECO:0000256" key="2">
    <source>
        <dbReference type="ARBA" id="ARBA00013064"/>
    </source>
</evidence>
<evidence type="ECO:0000313" key="8">
    <source>
        <dbReference type="Proteomes" id="UP001556367"/>
    </source>
</evidence>
<dbReference type="InterPro" id="IPR001763">
    <property type="entry name" value="Rhodanese-like_dom"/>
</dbReference>
<feature type="compositionally biased region" description="Polar residues" evidence="3">
    <location>
        <begin position="240"/>
        <end position="249"/>
    </location>
</feature>
<feature type="compositionally biased region" description="Polar residues" evidence="3">
    <location>
        <begin position="747"/>
        <end position="760"/>
    </location>
</feature>
<dbReference type="InterPro" id="IPR000242">
    <property type="entry name" value="PTP_cat"/>
</dbReference>
<feature type="compositionally biased region" description="Polar residues" evidence="3">
    <location>
        <begin position="317"/>
        <end position="331"/>
    </location>
</feature>
<feature type="compositionally biased region" description="Low complexity" evidence="3">
    <location>
        <begin position="1081"/>
        <end position="1108"/>
    </location>
</feature>
<dbReference type="Gene3D" id="3.40.250.10">
    <property type="entry name" value="Rhodanese-like domain"/>
    <property type="match status" value="1"/>
</dbReference>
<gene>
    <name evidence="7" type="ORF">HGRIS_014700</name>
</gene>
<feature type="compositionally biased region" description="Polar residues" evidence="3">
    <location>
        <begin position="1016"/>
        <end position="1033"/>
    </location>
</feature>
<dbReference type="PROSITE" id="PS50056">
    <property type="entry name" value="TYR_PHOSPHATASE_2"/>
    <property type="match status" value="1"/>
</dbReference>
<feature type="compositionally biased region" description="Basic and acidic residues" evidence="3">
    <location>
        <begin position="1109"/>
        <end position="1118"/>
    </location>
</feature>
<evidence type="ECO:0000259" key="4">
    <source>
        <dbReference type="PROSITE" id="PS50055"/>
    </source>
</evidence>
<protein>
    <recommendedName>
        <fullName evidence="2">protein-tyrosine-phosphatase</fullName>
        <ecNumber evidence="2">3.1.3.48</ecNumber>
    </recommendedName>
</protein>
<dbReference type="SUPFAM" id="SSF52821">
    <property type="entry name" value="Rhodanese/Cell cycle control phosphatase"/>
    <property type="match status" value="1"/>
</dbReference>
<dbReference type="SMART" id="SM00404">
    <property type="entry name" value="PTPc_motif"/>
    <property type="match status" value="1"/>
</dbReference>
<organism evidence="7 8">
    <name type="scientific">Hohenbuehelia grisea</name>
    <dbReference type="NCBI Taxonomy" id="104357"/>
    <lineage>
        <taxon>Eukaryota</taxon>
        <taxon>Fungi</taxon>
        <taxon>Dikarya</taxon>
        <taxon>Basidiomycota</taxon>
        <taxon>Agaricomycotina</taxon>
        <taxon>Agaricomycetes</taxon>
        <taxon>Agaricomycetidae</taxon>
        <taxon>Agaricales</taxon>
        <taxon>Pleurotineae</taxon>
        <taxon>Pleurotaceae</taxon>
        <taxon>Hohenbuehelia</taxon>
    </lineage>
</organism>
<dbReference type="PROSITE" id="PS50055">
    <property type="entry name" value="TYR_PHOSPHATASE_PTP"/>
    <property type="match status" value="1"/>
</dbReference>
<dbReference type="PROSITE" id="PS00383">
    <property type="entry name" value="TYR_PHOSPHATASE_1"/>
    <property type="match status" value="1"/>
</dbReference>
<dbReference type="SUPFAM" id="SSF52799">
    <property type="entry name" value="(Phosphotyrosine protein) phosphatases II"/>
    <property type="match status" value="2"/>
</dbReference>
<feature type="compositionally biased region" description="Polar residues" evidence="3">
    <location>
        <begin position="1297"/>
        <end position="1308"/>
    </location>
</feature>
<dbReference type="SMART" id="SM00194">
    <property type="entry name" value="PTPc"/>
    <property type="match status" value="1"/>
</dbReference>
<dbReference type="PANTHER" id="PTHR19134:SF561">
    <property type="entry name" value="PROTEIN TYROSINE PHOSPHATASE 36E, ISOFORM A"/>
    <property type="match status" value="1"/>
</dbReference>
<feature type="region of interest" description="Disordered" evidence="3">
    <location>
        <begin position="314"/>
        <end position="340"/>
    </location>
</feature>
<feature type="compositionally biased region" description="Polar residues" evidence="3">
    <location>
        <begin position="1327"/>
        <end position="1336"/>
    </location>
</feature>
<feature type="domain" description="Tyrosine-protein phosphatase" evidence="4">
    <location>
        <begin position="403"/>
        <end position="743"/>
    </location>
</feature>
<dbReference type="InterPro" id="IPR029021">
    <property type="entry name" value="Prot-tyrosine_phosphatase-like"/>
</dbReference>
<evidence type="ECO:0000259" key="6">
    <source>
        <dbReference type="PROSITE" id="PS50206"/>
    </source>
</evidence>
<accession>A0ABR3IQG5</accession>
<dbReference type="PROSITE" id="PS50206">
    <property type="entry name" value="RHODANESE_3"/>
    <property type="match status" value="1"/>
</dbReference>
<dbReference type="InterPro" id="IPR036873">
    <property type="entry name" value="Rhodanese-like_dom_sf"/>
</dbReference>
<feature type="compositionally biased region" description="Low complexity" evidence="3">
    <location>
        <begin position="1002"/>
        <end position="1012"/>
    </location>
</feature>
<dbReference type="InterPro" id="IPR016130">
    <property type="entry name" value="Tyr_Pase_AS"/>
</dbReference>
<dbReference type="PANTHER" id="PTHR19134">
    <property type="entry name" value="RECEPTOR-TYPE TYROSINE-PROTEIN PHOSPHATASE"/>
    <property type="match status" value="1"/>
</dbReference>
<feature type="compositionally biased region" description="Low complexity" evidence="3">
    <location>
        <begin position="761"/>
        <end position="772"/>
    </location>
</feature>
<feature type="region of interest" description="Disordered" evidence="3">
    <location>
        <begin position="1243"/>
        <end position="1266"/>
    </location>
</feature>
<dbReference type="Gene3D" id="3.90.190.10">
    <property type="entry name" value="Protein tyrosine phosphatase superfamily"/>
    <property type="match status" value="2"/>
</dbReference>
<comment type="similarity">
    <text evidence="1">Belongs to the protein-tyrosine phosphatase family. Non-receptor class subfamily.</text>
</comment>
<feature type="region of interest" description="Disordered" evidence="3">
    <location>
        <begin position="1297"/>
        <end position="1399"/>
    </location>
</feature>
<feature type="domain" description="Rhodanese" evidence="6">
    <location>
        <begin position="75"/>
        <end position="191"/>
    </location>
</feature>
<evidence type="ECO:0000259" key="5">
    <source>
        <dbReference type="PROSITE" id="PS50056"/>
    </source>
</evidence>
<feature type="compositionally biased region" description="Polar residues" evidence="3">
    <location>
        <begin position="1165"/>
        <end position="1181"/>
    </location>
</feature>
<feature type="compositionally biased region" description="Basic and acidic residues" evidence="3">
    <location>
        <begin position="1380"/>
        <end position="1391"/>
    </location>
</feature>
<keyword evidence="8" id="KW-1185">Reference proteome</keyword>
<dbReference type="InterPro" id="IPR050348">
    <property type="entry name" value="Protein-Tyr_Phosphatase"/>
</dbReference>
<feature type="region of interest" description="Disordered" evidence="3">
    <location>
        <begin position="422"/>
        <end position="484"/>
    </location>
</feature>
<reference evidence="8" key="1">
    <citation type="submission" date="2024-06" db="EMBL/GenBank/DDBJ databases">
        <title>Multi-omics analyses provide insights into the biosynthesis of the anticancer antibiotic pleurotin in Hohenbuehelia grisea.</title>
        <authorList>
            <person name="Weaver J.A."/>
            <person name="Alberti F."/>
        </authorList>
    </citation>
    <scope>NUCLEOTIDE SEQUENCE [LARGE SCALE GENOMIC DNA]</scope>
    <source>
        <strain evidence="8">T-177</strain>
    </source>
</reference>
<feature type="region of interest" description="Disordered" evidence="3">
    <location>
        <begin position="993"/>
        <end position="1033"/>
    </location>
</feature>
<feature type="region of interest" description="Disordered" evidence="3">
    <location>
        <begin position="583"/>
        <end position="602"/>
    </location>
</feature>
<dbReference type="EMBL" id="JASNQZ010000017">
    <property type="protein sequence ID" value="KAL0945538.1"/>
    <property type="molecule type" value="Genomic_DNA"/>
</dbReference>
<feature type="region of interest" description="Disordered" evidence="3">
    <location>
        <begin position="1081"/>
        <end position="1188"/>
    </location>
</feature>
<feature type="compositionally biased region" description="Low complexity" evidence="3">
    <location>
        <begin position="800"/>
        <end position="811"/>
    </location>
</feature>
<dbReference type="InterPro" id="IPR003595">
    <property type="entry name" value="Tyr_Pase_cat"/>
</dbReference>
<feature type="compositionally biased region" description="Polar residues" evidence="3">
    <location>
        <begin position="882"/>
        <end position="897"/>
    </location>
</feature>
<feature type="region of interest" description="Disordered" evidence="3">
    <location>
        <begin position="192"/>
        <end position="214"/>
    </location>
</feature>
<evidence type="ECO:0000313" key="7">
    <source>
        <dbReference type="EMBL" id="KAL0945538.1"/>
    </source>
</evidence>
<feature type="region of interest" description="Disordered" evidence="3">
    <location>
        <begin position="744"/>
        <end position="858"/>
    </location>
</feature>
<feature type="domain" description="Tyrosine specific protein phosphatases" evidence="5">
    <location>
        <begin position="702"/>
        <end position="727"/>
    </location>
</feature>
<feature type="compositionally biased region" description="Polar residues" evidence="3">
    <location>
        <begin position="458"/>
        <end position="467"/>
    </location>
</feature>
<feature type="region of interest" description="Disordered" evidence="3">
    <location>
        <begin position="1453"/>
        <end position="1548"/>
    </location>
</feature>
<feature type="region of interest" description="Disordered" evidence="3">
    <location>
        <begin position="227"/>
        <end position="256"/>
    </location>
</feature>
<feature type="compositionally biased region" description="Low complexity" evidence="3">
    <location>
        <begin position="1498"/>
        <end position="1507"/>
    </location>
</feature>
<dbReference type="InterPro" id="IPR000387">
    <property type="entry name" value="Tyr_Pase_dom"/>
</dbReference>
<proteinExistence type="inferred from homology"/>
<feature type="compositionally biased region" description="Low complexity" evidence="3">
    <location>
        <begin position="780"/>
        <end position="789"/>
    </location>
</feature>
<dbReference type="Proteomes" id="UP001556367">
    <property type="component" value="Unassembled WGS sequence"/>
</dbReference>
<feature type="region of interest" description="Disordered" evidence="3">
    <location>
        <begin position="881"/>
        <end position="904"/>
    </location>
</feature>
<feature type="compositionally biased region" description="Low complexity" evidence="3">
    <location>
        <begin position="1314"/>
        <end position="1326"/>
    </location>
</feature>
<dbReference type="EC" id="3.1.3.48" evidence="2"/>
<dbReference type="Pfam" id="PF00102">
    <property type="entry name" value="Y_phosphatase"/>
    <property type="match status" value="1"/>
</dbReference>